<organism evidence="1">
    <name type="scientific">mine drainage metagenome</name>
    <dbReference type="NCBI Taxonomy" id="410659"/>
    <lineage>
        <taxon>unclassified sequences</taxon>
        <taxon>metagenomes</taxon>
        <taxon>ecological metagenomes</taxon>
    </lineage>
</organism>
<sequence length="167" mass="16888">VIGASAGGGGNLTDIGVAIPAQACPLKTALQFPSTPNQFSLATPNIGSIEQVLVSPNSRLGFVTFVPASATGSNNTLPAYQIPCTQHQASLGACPAGQTTVGKVINVSLTGKAGAPLAGVFSPDTNTFYVSTTGDDLVHFIDTANVNALTDTQQVNPRLTCDVTTTA</sequence>
<protein>
    <submittedName>
        <fullName evidence="1">Lipoprotein</fullName>
    </submittedName>
</protein>
<accession>T1CM14</accession>
<name>T1CM14_9ZZZZ</name>
<reference evidence="1" key="2">
    <citation type="journal article" date="2014" name="ISME J.">
        <title>Microbial stratification in low pH oxic and suboxic macroscopic growths along an acid mine drainage.</title>
        <authorList>
            <person name="Mendez-Garcia C."/>
            <person name="Mesa V."/>
            <person name="Sprenger R.R."/>
            <person name="Richter M."/>
            <person name="Diez M.S."/>
            <person name="Solano J."/>
            <person name="Bargiela R."/>
            <person name="Golyshina O.V."/>
            <person name="Manteca A."/>
            <person name="Ramos J.L."/>
            <person name="Gallego J.R."/>
            <person name="Llorente I."/>
            <person name="Martins Dos Santos V.A."/>
            <person name="Jensen O.N."/>
            <person name="Pelaez A.I."/>
            <person name="Sanchez J."/>
            <person name="Ferrer M."/>
        </authorList>
    </citation>
    <scope>NUCLEOTIDE SEQUENCE</scope>
</reference>
<feature type="non-terminal residue" evidence="1">
    <location>
        <position position="1"/>
    </location>
</feature>
<keyword evidence="1" id="KW-0449">Lipoprotein</keyword>
<gene>
    <name evidence="1" type="ORF">B1A_06939</name>
</gene>
<feature type="non-terminal residue" evidence="1">
    <location>
        <position position="167"/>
    </location>
</feature>
<dbReference type="AlphaFoldDB" id="T1CM14"/>
<proteinExistence type="predicted"/>
<dbReference type="EMBL" id="AUZX01005017">
    <property type="protein sequence ID" value="EQD69369.1"/>
    <property type="molecule type" value="Genomic_DNA"/>
</dbReference>
<dbReference type="SUPFAM" id="SSF50974">
    <property type="entry name" value="Nitrous oxide reductase, N-terminal domain"/>
    <property type="match status" value="1"/>
</dbReference>
<evidence type="ECO:0000313" key="1">
    <source>
        <dbReference type="EMBL" id="EQD69369.1"/>
    </source>
</evidence>
<reference evidence="1" key="1">
    <citation type="submission" date="2013-08" db="EMBL/GenBank/DDBJ databases">
        <authorList>
            <person name="Mendez C."/>
            <person name="Richter M."/>
            <person name="Ferrer M."/>
            <person name="Sanchez J."/>
        </authorList>
    </citation>
    <scope>NUCLEOTIDE SEQUENCE</scope>
</reference>
<comment type="caution">
    <text evidence="1">The sequence shown here is derived from an EMBL/GenBank/DDBJ whole genome shotgun (WGS) entry which is preliminary data.</text>
</comment>
<dbReference type="InterPro" id="IPR011045">
    <property type="entry name" value="N2O_reductase_N"/>
</dbReference>